<dbReference type="GO" id="GO:0047661">
    <property type="term" value="F:amino-acid racemase activity"/>
    <property type="evidence" value="ECO:0007669"/>
    <property type="project" value="InterPro"/>
</dbReference>
<dbReference type="SUPFAM" id="SSF53681">
    <property type="entry name" value="Aspartate/glutamate racemase"/>
    <property type="match status" value="2"/>
</dbReference>
<dbReference type="AlphaFoldDB" id="A0A2L2SUS8"/>
<comment type="similarity">
    <text evidence="1">Belongs to the aspartate/glutamate racemases family.</text>
</comment>
<protein>
    <recommendedName>
        <fullName evidence="4">Aspartate racemase</fullName>
    </recommendedName>
</protein>
<dbReference type="EMBL" id="LN649230">
    <property type="protein sequence ID" value="CEI59999.1"/>
    <property type="molecule type" value="Genomic_DNA"/>
</dbReference>
<evidence type="ECO:0000313" key="2">
    <source>
        <dbReference type="EMBL" id="CEI59999.1"/>
    </source>
</evidence>
<dbReference type="NCBIfam" id="TIGR00035">
    <property type="entry name" value="asp_race"/>
    <property type="match status" value="1"/>
</dbReference>
<accession>A0A2L2SUS8</accession>
<sequence length="254" mass="27642">MSYNTTAQKMKTVLLLGGMTPDVTVLYYNIINKAVRVRLGVRAAAPLYIYSANLEDMIQHAMNEDWSTFTSVYADPIKALSERVDGIAVCAILAHKVAAQLSNILATSNVPLLHIADFLSAYITQTHPSVKRLGLLGPKISMLDSENPDFFAGRLQQARCGLSVTIPETAEEIDKVNRGMLEEVAKGVDSVTESTKAMFINQAKKLVARGAQAIILGSTDLGFVVRQEDLGDIPLIEPAAIHAEELARWICGDE</sequence>
<dbReference type="STRING" id="56646.A0A2L2SUS8"/>
<organism evidence="2 3">
    <name type="scientific">Fusarium venenatum</name>
    <dbReference type="NCBI Taxonomy" id="56646"/>
    <lineage>
        <taxon>Eukaryota</taxon>
        <taxon>Fungi</taxon>
        <taxon>Dikarya</taxon>
        <taxon>Ascomycota</taxon>
        <taxon>Pezizomycotina</taxon>
        <taxon>Sordariomycetes</taxon>
        <taxon>Hypocreomycetidae</taxon>
        <taxon>Hypocreales</taxon>
        <taxon>Nectriaceae</taxon>
        <taxon>Fusarium</taxon>
    </lineage>
</organism>
<name>A0A2L2SUS8_9HYPO</name>
<evidence type="ECO:0008006" key="4">
    <source>
        <dbReference type="Google" id="ProtNLM"/>
    </source>
</evidence>
<dbReference type="Proteomes" id="UP000245910">
    <property type="component" value="Chromosome II"/>
</dbReference>
<dbReference type="InterPro" id="IPR004380">
    <property type="entry name" value="Asp_race"/>
</dbReference>
<evidence type="ECO:0000256" key="1">
    <source>
        <dbReference type="ARBA" id="ARBA00007847"/>
    </source>
</evidence>
<dbReference type="RefSeq" id="XP_025583719.1">
    <property type="nucleotide sequence ID" value="XM_025732744.2"/>
</dbReference>
<reference evidence="3" key="1">
    <citation type="submission" date="2014-10" db="EMBL/GenBank/DDBJ databases">
        <authorList>
            <person name="King R."/>
        </authorList>
    </citation>
    <scope>NUCLEOTIDE SEQUENCE [LARGE SCALE GENOMIC DNA]</scope>
    <source>
        <strain evidence="3">A3/5</strain>
    </source>
</reference>
<dbReference type="Gene3D" id="3.40.50.1860">
    <property type="match status" value="2"/>
</dbReference>
<dbReference type="GeneID" id="37256074"/>
<dbReference type="KEGG" id="fvn:FVRRES_04435"/>
<dbReference type="Pfam" id="PF01177">
    <property type="entry name" value="Asp_Glu_race"/>
    <property type="match status" value="1"/>
</dbReference>
<keyword evidence="3" id="KW-1185">Reference proteome</keyword>
<evidence type="ECO:0000313" key="3">
    <source>
        <dbReference type="Proteomes" id="UP000245910"/>
    </source>
</evidence>
<proteinExistence type="inferred from homology"/>
<dbReference type="InterPro" id="IPR015942">
    <property type="entry name" value="Asp/Glu/hydantoin_racemase"/>
</dbReference>
<dbReference type="InterPro" id="IPR001920">
    <property type="entry name" value="Asp/Glu_race"/>
</dbReference>